<evidence type="ECO:0000313" key="1">
    <source>
        <dbReference type="EMBL" id="KAK3759518.1"/>
    </source>
</evidence>
<sequence>MLELWKAIIQLMRFLTVKINTKCAVLNIIQETSSKEEMDNFYDDLHTIRDKIPIEEICIVMSGFNARVGEGADTECGIGPYGLRGRNERGDMLALYCQANEINITNIFFQQPLRRMYIWITPGDRCRNQIDYIIIDRS</sequence>
<dbReference type="AlphaFoldDB" id="A0AAE0YYC0"/>
<dbReference type="InterPro" id="IPR036691">
    <property type="entry name" value="Endo/exonu/phosph_ase_sf"/>
</dbReference>
<gene>
    <name evidence="1" type="ORF">RRG08_045803</name>
</gene>
<accession>A0AAE0YYC0</accession>
<organism evidence="1 2">
    <name type="scientific">Elysia crispata</name>
    <name type="common">lettuce slug</name>
    <dbReference type="NCBI Taxonomy" id="231223"/>
    <lineage>
        <taxon>Eukaryota</taxon>
        <taxon>Metazoa</taxon>
        <taxon>Spiralia</taxon>
        <taxon>Lophotrochozoa</taxon>
        <taxon>Mollusca</taxon>
        <taxon>Gastropoda</taxon>
        <taxon>Heterobranchia</taxon>
        <taxon>Euthyneura</taxon>
        <taxon>Panpulmonata</taxon>
        <taxon>Sacoglossa</taxon>
        <taxon>Placobranchoidea</taxon>
        <taxon>Plakobranchidae</taxon>
        <taxon>Elysia</taxon>
    </lineage>
</organism>
<evidence type="ECO:0008006" key="3">
    <source>
        <dbReference type="Google" id="ProtNLM"/>
    </source>
</evidence>
<reference evidence="1" key="1">
    <citation type="journal article" date="2023" name="G3 (Bethesda)">
        <title>A reference genome for the long-term kleptoplast-retaining sea slug Elysia crispata morphotype clarki.</title>
        <authorList>
            <person name="Eastman K.E."/>
            <person name="Pendleton A.L."/>
            <person name="Shaikh M.A."/>
            <person name="Suttiyut T."/>
            <person name="Ogas R."/>
            <person name="Tomko P."/>
            <person name="Gavelis G."/>
            <person name="Widhalm J.R."/>
            <person name="Wisecaver J.H."/>
        </authorList>
    </citation>
    <scope>NUCLEOTIDE SEQUENCE</scope>
    <source>
        <strain evidence="1">ECLA1</strain>
    </source>
</reference>
<name>A0AAE0YYC0_9GAST</name>
<dbReference type="EMBL" id="JAWDGP010005116">
    <property type="protein sequence ID" value="KAK3759518.1"/>
    <property type="molecule type" value="Genomic_DNA"/>
</dbReference>
<dbReference type="Gene3D" id="3.60.10.10">
    <property type="entry name" value="Endonuclease/exonuclease/phosphatase"/>
    <property type="match status" value="1"/>
</dbReference>
<proteinExistence type="predicted"/>
<comment type="caution">
    <text evidence="1">The sequence shown here is derived from an EMBL/GenBank/DDBJ whole genome shotgun (WGS) entry which is preliminary data.</text>
</comment>
<protein>
    <recommendedName>
        <fullName evidence="3">Craniofacial development protein 2-like</fullName>
    </recommendedName>
</protein>
<dbReference type="Proteomes" id="UP001283361">
    <property type="component" value="Unassembled WGS sequence"/>
</dbReference>
<evidence type="ECO:0000313" key="2">
    <source>
        <dbReference type="Proteomes" id="UP001283361"/>
    </source>
</evidence>
<keyword evidence="2" id="KW-1185">Reference proteome</keyword>